<dbReference type="InterPro" id="IPR018060">
    <property type="entry name" value="HTH_AraC"/>
</dbReference>
<feature type="region of interest" description="Disordered" evidence="4">
    <location>
        <begin position="1"/>
        <end position="25"/>
    </location>
</feature>
<dbReference type="SMART" id="SM00342">
    <property type="entry name" value="HTH_ARAC"/>
    <property type="match status" value="1"/>
</dbReference>
<dbReference type="AlphaFoldDB" id="A0A1Y2ST42"/>
<evidence type="ECO:0000313" key="7">
    <source>
        <dbReference type="Proteomes" id="UP000243540"/>
    </source>
</evidence>
<dbReference type="Gene3D" id="2.60.120.10">
    <property type="entry name" value="Jelly Rolls"/>
    <property type="match status" value="1"/>
</dbReference>
<feature type="compositionally biased region" description="Polar residues" evidence="4">
    <location>
        <begin position="10"/>
        <end position="21"/>
    </location>
</feature>
<organism evidence="6 7">
    <name type="scientific">Alloscardovia macacae</name>
    <dbReference type="NCBI Taxonomy" id="1160091"/>
    <lineage>
        <taxon>Bacteria</taxon>
        <taxon>Bacillati</taxon>
        <taxon>Actinomycetota</taxon>
        <taxon>Actinomycetes</taxon>
        <taxon>Bifidobacteriales</taxon>
        <taxon>Bifidobacteriaceae</taxon>
        <taxon>Alloscardovia</taxon>
    </lineage>
</organism>
<dbReference type="SUPFAM" id="SSF46689">
    <property type="entry name" value="Homeodomain-like"/>
    <property type="match status" value="2"/>
</dbReference>
<protein>
    <recommendedName>
        <fullName evidence="5">HTH araC/xylS-type domain-containing protein</fullName>
    </recommendedName>
</protein>
<dbReference type="InterPro" id="IPR037923">
    <property type="entry name" value="HTH-like"/>
</dbReference>
<keyword evidence="1" id="KW-0805">Transcription regulation</keyword>
<dbReference type="GO" id="GO:0003700">
    <property type="term" value="F:DNA-binding transcription factor activity"/>
    <property type="evidence" value="ECO:0007669"/>
    <property type="project" value="InterPro"/>
</dbReference>
<evidence type="ECO:0000313" key="6">
    <source>
        <dbReference type="EMBL" id="OTA28196.1"/>
    </source>
</evidence>
<dbReference type="InterPro" id="IPR003313">
    <property type="entry name" value="AraC-bd"/>
</dbReference>
<dbReference type="InterPro" id="IPR009057">
    <property type="entry name" value="Homeodomain-like_sf"/>
</dbReference>
<dbReference type="Gene3D" id="1.10.10.60">
    <property type="entry name" value="Homeodomain-like"/>
    <property type="match status" value="2"/>
</dbReference>
<keyword evidence="3" id="KW-0804">Transcription</keyword>
<name>A0A1Y2ST42_9BIFI</name>
<evidence type="ECO:0000256" key="2">
    <source>
        <dbReference type="ARBA" id="ARBA00023125"/>
    </source>
</evidence>
<accession>A0A1Y2ST42</accession>
<proteinExistence type="predicted"/>
<comment type="caution">
    <text evidence="6">The sequence shown here is derived from an EMBL/GenBank/DDBJ whole genome shotgun (WGS) entry which is preliminary data.</text>
</comment>
<sequence>MTESFRAYHPSTSPSALQSKGSVRLGAPDDHAAPMQILDESRGPFRIVSITAHSHSAYSASHIVENHWHAALEVVATLVGHSHHYIDGREYIAQPGDVFVISPYSFHSVIPDITTYAAYPDDTPVAIVLHIDYPYMDYLIPNLASSVFQVRTDDPSLREREAAILRELLHLQDPSVRTVYTHILEGSLTNELLYLLCSTHLQPERAAISTSRHKHIARLQQIIEYTDEHYTERLSQQMVAQKFHFSKEYFARFFKDSTGLTYMDYLSKKRCSLAAQLLTSTDESLTAIAQDCGFSDARGLILHFKKEYHITPHQYRKQQTQRTD</sequence>
<dbReference type="Pfam" id="PF12833">
    <property type="entry name" value="HTH_18"/>
    <property type="match status" value="1"/>
</dbReference>
<dbReference type="PANTHER" id="PTHR43280">
    <property type="entry name" value="ARAC-FAMILY TRANSCRIPTIONAL REGULATOR"/>
    <property type="match status" value="1"/>
</dbReference>
<feature type="domain" description="HTH araC/xylS-type" evidence="5">
    <location>
        <begin position="220"/>
        <end position="318"/>
    </location>
</feature>
<dbReference type="SUPFAM" id="SSF51215">
    <property type="entry name" value="Regulatory protein AraC"/>
    <property type="match status" value="1"/>
</dbReference>
<keyword evidence="2" id="KW-0238">DNA-binding</keyword>
<dbReference type="Pfam" id="PF02311">
    <property type="entry name" value="AraC_binding"/>
    <property type="match status" value="1"/>
</dbReference>
<dbReference type="RefSeq" id="WP_086107160.1">
    <property type="nucleotide sequence ID" value="NZ_NEKB01000021.1"/>
</dbReference>
<dbReference type="STRING" id="1160091.B9T39_07315"/>
<dbReference type="PROSITE" id="PS01124">
    <property type="entry name" value="HTH_ARAC_FAMILY_2"/>
    <property type="match status" value="1"/>
</dbReference>
<evidence type="ECO:0000256" key="4">
    <source>
        <dbReference type="SAM" id="MobiDB-lite"/>
    </source>
</evidence>
<dbReference type="GO" id="GO:0043565">
    <property type="term" value="F:sequence-specific DNA binding"/>
    <property type="evidence" value="ECO:0007669"/>
    <property type="project" value="InterPro"/>
</dbReference>
<reference evidence="6 7" key="1">
    <citation type="submission" date="2017-04" db="EMBL/GenBank/DDBJ databases">
        <title>Draft genome sequences of Alloscardovia macacae UMA81211 and UMA81212 isolated from the feces of a rhesus macaque (Macaca mulatta).</title>
        <authorList>
            <person name="Albert K."/>
            <person name="Sela D.A."/>
        </authorList>
    </citation>
    <scope>NUCLEOTIDE SEQUENCE [LARGE SCALE GENOMIC DNA]</scope>
    <source>
        <strain evidence="6 7">UMA81212</strain>
    </source>
</reference>
<dbReference type="EMBL" id="NEKC01000021">
    <property type="protein sequence ID" value="OTA28196.1"/>
    <property type="molecule type" value="Genomic_DNA"/>
</dbReference>
<evidence type="ECO:0000256" key="1">
    <source>
        <dbReference type="ARBA" id="ARBA00023015"/>
    </source>
</evidence>
<dbReference type="OrthoDB" id="3194870at2"/>
<dbReference type="InterPro" id="IPR014710">
    <property type="entry name" value="RmlC-like_jellyroll"/>
</dbReference>
<dbReference type="Proteomes" id="UP000243540">
    <property type="component" value="Unassembled WGS sequence"/>
</dbReference>
<dbReference type="PANTHER" id="PTHR43280:SF2">
    <property type="entry name" value="HTH-TYPE TRANSCRIPTIONAL REGULATOR EXSA"/>
    <property type="match status" value="1"/>
</dbReference>
<evidence type="ECO:0000256" key="3">
    <source>
        <dbReference type="ARBA" id="ARBA00023163"/>
    </source>
</evidence>
<evidence type="ECO:0000259" key="5">
    <source>
        <dbReference type="PROSITE" id="PS01124"/>
    </source>
</evidence>
<gene>
    <name evidence="6" type="ORF">B9T39_07315</name>
</gene>